<gene>
    <name evidence="2" type="ORF">MNBD_GAMMA06-1538</name>
</gene>
<protein>
    <recommendedName>
        <fullName evidence="1">Fungal lipase-type domain-containing protein</fullName>
    </recommendedName>
</protein>
<evidence type="ECO:0000313" key="2">
    <source>
        <dbReference type="EMBL" id="VAW51787.1"/>
    </source>
</evidence>
<dbReference type="PANTHER" id="PTHR45856:SF24">
    <property type="entry name" value="FUNGAL LIPASE-LIKE DOMAIN-CONTAINING PROTEIN"/>
    <property type="match status" value="1"/>
</dbReference>
<name>A0A3B0WMG2_9ZZZZ</name>
<accession>A0A3B0WMG2</accession>
<dbReference type="PANTHER" id="PTHR45856">
    <property type="entry name" value="ALPHA/BETA-HYDROLASES SUPERFAMILY PROTEIN"/>
    <property type="match status" value="1"/>
</dbReference>
<dbReference type="InterPro" id="IPR051218">
    <property type="entry name" value="Sec_MonoDiacylglyc_Lipase"/>
</dbReference>
<dbReference type="AlphaFoldDB" id="A0A3B0WMG2"/>
<dbReference type="Pfam" id="PF01764">
    <property type="entry name" value="Lipase_3"/>
    <property type="match status" value="1"/>
</dbReference>
<proteinExistence type="predicted"/>
<evidence type="ECO:0000259" key="1">
    <source>
        <dbReference type="Pfam" id="PF01764"/>
    </source>
</evidence>
<dbReference type="Gene3D" id="3.40.50.1820">
    <property type="entry name" value="alpha/beta hydrolase"/>
    <property type="match status" value="1"/>
</dbReference>
<dbReference type="EMBL" id="UOFD01000035">
    <property type="protein sequence ID" value="VAW51787.1"/>
    <property type="molecule type" value="Genomic_DNA"/>
</dbReference>
<dbReference type="InterPro" id="IPR029058">
    <property type="entry name" value="AB_hydrolase_fold"/>
</dbReference>
<dbReference type="InterPro" id="IPR002921">
    <property type="entry name" value="Fungal_lipase-type"/>
</dbReference>
<sequence>MIFRTFLNLLILTLAFVLLFSNTSLHAAPVSREKATTQQFNSKNFSHWLNAAYIADATYKTKNDLQSIFSTQNYKLKQFKQLGSYAIAYALATNDKTKQHIIAIRGTSNAENVIADIAFELVADKQTGIDIHQGFLLSSRDIYNNVLPELKPEYKITTIGHSLGGAAALILAMTLDAKGYSINEVITFGQPKVTNISGSRKFSHLNIKRLVTEKDVVPLSPPFDPMDLANLSIFWHQGTEIVLFKNNQYAVLTGTDSMMRASDFLNDTPDKQHLESHFMTTYIRYLKSKLNSPEQVVFKSDFKFSDWFGSSSK</sequence>
<dbReference type="GO" id="GO:0006629">
    <property type="term" value="P:lipid metabolic process"/>
    <property type="evidence" value="ECO:0007669"/>
    <property type="project" value="InterPro"/>
</dbReference>
<dbReference type="CDD" id="cd00519">
    <property type="entry name" value="Lipase_3"/>
    <property type="match status" value="1"/>
</dbReference>
<reference evidence="2" key="1">
    <citation type="submission" date="2018-06" db="EMBL/GenBank/DDBJ databases">
        <authorList>
            <person name="Zhirakovskaya E."/>
        </authorList>
    </citation>
    <scope>NUCLEOTIDE SEQUENCE</scope>
</reference>
<dbReference type="SUPFAM" id="SSF53474">
    <property type="entry name" value="alpha/beta-Hydrolases"/>
    <property type="match status" value="1"/>
</dbReference>
<organism evidence="2">
    <name type="scientific">hydrothermal vent metagenome</name>
    <dbReference type="NCBI Taxonomy" id="652676"/>
    <lineage>
        <taxon>unclassified sequences</taxon>
        <taxon>metagenomes</taxon>
        <taxon>ecological metagenomes</taxon>
    </lineage>
</organism>
<feature type="domain" description="Fungal lipase-type" evidence="1">
    <location>
        <begin position="101"/>
        <end position="223"/>
    </location>
</feature>